<evidence type="ECO:0000313" key="10">
    <source>
        <dbReference type="Proteomes" id="UP000321797"/>
    </source>
</evidence>
<evidence type="ECO:0000256" key="2">
    <source>
        <dbReference type="ARBA" id="ARBA00093774"/>
    </source>
</evidence>
<evidence type="ECO:0000313" key="5">
    <source>
        <dbReference type="EMBL" id="KKB99890.1"/>
    </source>
</evidence>
<keyword evidence="9" id="KW-1185">Reference proteome</keyword>
<comment type="caution">
    <text evidence="5">The sequence shown here is derived from an EMBL/GenBank/DDBJ whole genome shotgun (WGS) entry which is preliminary data.</text>
</comment>
<evidence type="ECO:0000256" key="1">
    <source>
        <dbReference type="ARBA" id="ARBA00022729"/>
    </source>
</evidence>
<feature type="signal peptide" evidence="3">
    <location>
        <begin position="1"/>
        <end position="19"/>
    </location>
</feature>
<dbReference type="Pfam" id="PF26580">
    <property type="entry name" value="Mtb12_C"/>
    <property type="match status" value="1"/>
</dbReference>
<reference evidence="7 10" key="4">
    <citation type="submission" date="2018-09" db="EMBL/GenBank/DDBJ databases">
        <title>Metagenome Assembled Genomes from an Advanced Water Purification Facility.</title>
        <authorList>
            <person name="Stamps B.W."/>
            <person name="Spear J.R."/>
        </authorList>
    </citation>
    <scope>NUCLEOTIDE SEQUENCE [LARGE SCALE GENOMIC DNA]</scope>
    <source>
        <strain evidence="7">Bin_29_2</strain>
    </source>
</reference>
<feature type="chain" id="PRO_5044542230" evidence="3">
    <location>
        <begin position="20"/>
        <end position="180"/>
    </location>
</feature>
<keyword evidence="1 3" id="KW-0732">Signal</keyword>
<gene>
    <name evidence="6" type="ORF">BST15_06180</name>
    <name evidence="7" type="ORF">E6Q54_11085</name>
    <name evidence="5" type="ORF">WR43_07375</name>
</gene>
<reference evidence="6 9" key="3">
    <citation type="submission" date="2016-12" db="EMBL/GenBank/DDBJ databases">
        <title>The new phylogeny of genus Mycobacterium.</title>
        <authorList>
            <person name="Tortoli E."/>
            <person name="Trovato A."/>
            <person name="Cirillo D.M."/>
        </authorList>
    </citation>
    <scope>NUCLEOTIDE SEQUENCE [LARGE SCALE GENOMIC DNA]</scope>
    <source>
        <strain evidence="6 9">DSM 44942</strain>
    </source>
</reference>
<reference evidence="8" key="1">
    <citation type="submission" date="2015-04" db="EMBL/GenBank/DDBJ databases">
        <title>Genome sequence of Mycobacterium arupense GUC1.</title>
        <authorList>
            <person name="Greninger A.L."/>
            <person name="Cunningham G."/>
            <person name="Chiu C.Y."/>
            <person name="Miller S."/>
        </authorList>
    </citation>
    <scope>NUCLEOTIDE SEQUENCE [LARGE SCALE GENOMIC DNA]</scope>
    <source>
        <strain evidence="8">GUC1</strain>
    </source>
</reference>
<evidence type="ECO:0000313" key="9">
    <source>
        <dbReference type="Proteomes" id="UP000192327"/>
    </source>
</evidence>
<evidence type="ECO:0000313" key="8">
    <source>
        <dbReference type="Proteomes" id="UP000034416"/>
    </source>
</evidence>
<dbReference type="AlphaFoldDB" id="A0A0F5MYQ8"/>
<dbReference type="Proteomes" id="UP000321797">
    <property type="component" value="Unassembled WGS sequence"/>
</dbReference>
<evidence type="ECO:0000313" key="6">
    <source>
        <dbReference type="EMBL" id="ORA00050.1"/>
    </source>
</evidence>
<name>A0A0F5MYQ8_9MYCO</name>
<dbReference type="Proteomes" id="UP000192327">
    <property type="component" value="Unassembled WGS sequence"/>
</dbReference>
<dbReference type="EMBL" id="SSGD01000058">
    <property type="protein sequence ID" value="TXI56160.1"/>
    <property type="molecule type" value="Genomic_DNA"/>
</dbReference>
<protein>
    <submittedName>
        <fullName evidence="5">Lipoprotein lppK</fullName>
    </submittedName>
</protein>
<reference evidence="5" key="2">
    <citation type="submission" date="2015-04" db="EMBL/GenBank/DDBJ databases">
        <title>Genome sequence of Mycobacterium arupense strain GUC1.</title>
        <authorList>
            <person name="Greninger A.L."/>
            <person name="Cunningham G."/>
            <person name="Chiu C.Y."/>
            <person name="Miller S."/>
        </authorList>
    </citation>
    <scope>NUCLEOTIDE SEQUENCE</scope>
    <source>
        <strain evidence="5">GUC1</strain>
    </source>
</reference>
<accession>A0A0F5MYQ8</accession>
<dbReference type="RefSeq" id="WP_046188931.1">
    <property type="nucleotide sequence ID" value="NZ_JACKUJ010000048.1"/>
</dbReference>
<dbReference type="EMBL" id="LASW01000022">
    <property type="protein sequence ID" value="KKB99890.1"/>
    <property type="molecule type" value="Genomic_DNA"/>
</dbReference>
<dbReference type="STRING" id="342002.BST15_06180"/>
<comment type="similarity">
    <text evidence="2">Belongs to the MTB12 family.</text>
</comment>
<evidence type="ECO:0000259" key="4">
    <source>
        <dbReference type="Pfam" id="PF26580"/>
    </source>
</evidence>
<feature type="domain" description="Low molecular weight antigen MTB12-like C-terminal" evidence="4">
    <location>
        <begin position="50"/>
        <end position="167"/>
    </location>
</feature>
<dbReference type="PATRIC" id="fig|342002.3.peg.1852"/>
<keyword evidence="5" id="KW-0449">Lipoprotein</keyword>
<dbReference type="OrthoDB" id="4752301at2"/>
<evidence type="ECO:0000313" key="7">
    <source>
        <dbReference type="EMBL" id="TXI56160.1"/>
    </source>
</evidence>
<dbReference type="Proteomes" id="UP000034416">
    <property type="component" value="Unassembled WGS sequence"/>
</dbReference>
<dbReference type="EMBL" id="MVHH01000008">
    <property type="protein sequence ID" value="ORA00050.1"/>
    <property type="molecule type" value="Genomic_DNA"/>
</dbReference>
<proteinExistence type="inferred from homology"/>
<organism evidence="5 8">
    <name type="scientific">Mycolicibacter arupensis</name>
    <dbReference type="NCBI Taxonomy" id="342002"/>
    <lineage>
        <taxon>Bacteria</taxon>
        <taxon>Bacillati</taxon>
        <taxon>Actinomycetota</taxon>
        <taxon>Actinomycetes</taxon>
        <taxon>Mycobacteriales</taxon>
        <taxon>Mycobacteriaceae</taxon>
        <taxon>Mycolicibacter</taxon>
    </lineage>
</organism>
<dbReference type="PROSITE" id="PS51257">
    <property type="entry name" value="PROKAR_LIPOPROTEIN"/>
    <property type="match status" value="1"/>
</dbReference>
<sequence>MSCCRIARTAAATAVVVWAMSGCTGHQQTVPAAEVAAPSTTAAVSVPSSPLPGPEVLTDVLYRLADPEVPGTDKVALIEGAKPTDAATIDKFATALRDGGYLPLNLDAAGIGWADRSPGNVTADVTVTTANPDAGEFFFPMEFTPKDGNWLLSQATAKSLLAFGKAQTGGTSAEPAPPPP</sequence>
<dbReference type="InterPro" id="IPR058644">
    <property type="entry name" value="Mtb12-like_C"/>
</dbReference>
<evidence type="ECO:0000256" key="3">
    <source>
        <dbReference type="SAM" id="SignalP"/>
    </source>
</evidence>